<keyword evidence="3" id="KW-1185">Reference proteome</keyword>
<evidence type="ECO:0000313" key="2">
    <source>
        <dbReference type="EMBL" id="UYV73886.1"/>
    </source>
</evidence>
<dbReference type="Proteomes" id="UP001235939">
    <property type="component" value="Chromosome 11"/>
</dbReference>
<dbReference type="PANTHER" id="PTHR21301">
    <property type="entry name" value="REVERSE TRANSCRIPTASE"/>
    <property type="match status" value="1"/>
</dbReference>
<proteinExistence type="predicted"/>
<protein>
    <submittedName>
        <fullName evidence="2">ACSF2</fullName>
    </submittedName>
</protein>
<dbReference type="InterPro" id="IPR058912">
    <property type="entry name" value="HTH_animal"/>
</dbReference>
<sequence>MIEGFRLCLDNIYFRYGDKFYRQKDGTAMGCPTSMIIADIVMASVDKKAILIEGIKIWGRYIDDVFAVIRKENLDEIMVMLNNLEKGIEFTVETEREGFLSFLDVGLTRKEDGSILTSVFRKPTDCGIHLNFNSNNPMIHKRQVIKSLVERAKQYCHPPDYLPELLTKPRHDPSVHGNNYFLSPPLPVTSVKKPTTPSYGLMGNLPLAEKPFDVVALDSILGLGEYNSTKNCLHVIVDHHSRYIWAYPSKSQGKLMPAFYPEPYTIISIPSPQTIEIDKPCQPENKHATIVNISKVKLWDPVTEDNTEPPFPFQEEEDLEGCLGIEPNKQASTDSPQVLFSSIKEKKIQITPQSPWRNYCRFQENNKKVALEWDSTWRVSP</sequence>
<evidence type="ECO:0000313" key="3">
    <source>
        <dbReference type="Proteomes" id="UP001235939"/>
    </source>
</evidence>
<evidence type="ECO:0000259" key="1">
    <source>
        <dbReference type="Pfam" id="PF26215"/>
    </source>
</evidence>
<reference evidence="2 3" key="1">
    <citation type="submission" date="2022-01" db="EMBL/GenBank/DDBJ databases">
        <title>A chromosomal length assembly of Cordylochernes scorpioides.</title>
        <authorList>
            <person name="Zeh D."/>
            <person name="Zeh J."/>
        </authorList>
    </citation>
    <scope>NUCLEOTIDE SEQUENCE [LARGE SCALE GENOMIC DNA]</scope>
    <source>
        <strain evidence="2">IN4F17</strain>
        <tissue evidence="2">Whole Body</tissue>
    </source>
</reference>
<gene>
    <name evidence="2" type="ORF">LAZ67_11001263</name>
</gene>
<dbReference type="PANTHER" id="PTHR21301:SF10">
    <property type="entry name" value="REVERSE TRANSCRIPTASE DOMAIN-CONTAINING PROTEIN"/>
    <property type="match status" value="1"/>
</dbReference>
<organism evidence="2 3">
    <name type="scientific">Cordylochernes scorpioides</name>
    <dbReference type="NCBI Taxonomy" id="51811"/>
    <lineage>
        <taxon>Eukaryota</taxon>
        <taxon>Metazoa</taxon>
        <taxon>Ecdysozoa</taxon>
        <taxon>Arthropoda</taxon>
        <taxon>Chelicerata</taxon>
        <taxon>Arachnida</taxon>
        <taxon>Pseudoscorpiones</taxon>
        <taxon>Cheliferoidea</taxon>
        <taxon>Chernetidae</taxon>
        <taxon>Cordylochernes</taxon>
    </lineage>
</organism>
<dbReference type="EMBL" id="CP092873">
    <property type="protein sequence ID" value="UYV73886.1"/>
    <property type="molecule type" value="Genomic_DNA"/>
</dbReference>
<dbReference type="Pfam" id="PF26215">
    <property type="entry name" value="HTH_animal"/>
    <property type="match status" value="1"/>
</dbReference>
<name>A0ABY6KYC1_9ARAC</name>
<accession>A0ABY6KYC1</accession>
<feature type="domain" description="Helix-turn-helix" evidence="1">
    <location>
        <begin position="129"/>
        <end position="161"/>
    </location>
</feature>